<reference evidence="1" key="1">
    <citation type="submission" date="2019-11" db="EMBL/GenBank/DDBJ databases">
        <title>Studies on the baculoviruses infecting the caterpillars, Spilarctia obliqua Walker (Erebidae) and Pieris brassicae Linn. (Pieridae) (Insecta: Lepidoptera).</title>
        <authorList>
            <person name="Paul S."/>
            <person name="Arumugaperumal A."/>
            <person name="Sathiya Balasingh Thangapandi E.J.J."/>
            <person name="Sarjubala Devi H."/>
            <person name="Johnson T."/>
            <person name="Maisnam S."/>
            <person name="Krishnavel S."/>
            <person name="Soman Syamala S."/>
            <person name="Ramamoorthy S."/>
            <person name="Karthikeyan R."/>
            <person name="Subburaman C."/>
            <person name="Jeyaprakash R."/>
            <person name="Azhaguchamy M."/>
            <person name="Ramaiyer V."/>
            <person name="Sivasubramaniam S."/>
        </authorList>
    </citation>
    <scope>NUCLEOTIDE SEQUENCE</scope>
    <source>
        <strain evidence="1">Manipur</strain>
    </source>
</reference>
<name>A0A7G9U8R4_GVPB</name>
<organism evidence="1">
    <name type="scientific">Pieris brassicae granulosis virus</name>
    <name type="common">PbGV</name>
    <name type="synonym">Pieris brassicae granulovirus</name>
    <dbReference type="NCBI Taxonomy" id="10465"/>
    <lineage>
        <taxon>Viruses</taxon>
        <taxon>Viruses incertae sedis</taxon>
        <taxon>Naldaviricetes</taxon>
        <taxon>Lefavirales</taxon>
        <taxon>Baculoviridae</taxon>
        <taxon>Betabaculovirus</taxon>
        <taxon>Betabaculovirus arrapae</taxon>
    </lineage>
</organism>
<proteinExistence type="predicted"/>
<accession>A0A7G9U8R4</accession>
<protein>
    <submittedName>
        <fullName evidence="1">ORF101</fullName>
    </submittedName>
</protein>
<evidence type="ECO:0000313" key="1">
    <source>
        <dbReference type="EMBL" id="QNN89495.1"/>
    </source>
</evidence>
<sequence length="127" mass="14974">MLKPPELLTPIHELCHEELLMLIWNAKYAQELFLPQRWAITYYKNIETNECFKCNSDAQIYCVDKIITDCVNNCVKFNSFSSEDTDDLQTIVFDSDNYCVICRRALFNIINVENNKMFVCMDESCFE</sequence>
<dbReference type="EMBL" id="MN750572">
    <property type="protein sequence ID" value="QNN89495.1"/>
    <property type="molecule type" value="Genomic_DNA"/>
</dbReference>
<organismHost>
    <name type="scientific">Pieris brassicae</name>
    <name type="common">White butterfly</name>
    <name type="synonym">Large white butterfly</name>
    <dbReference type="NCBI Taxonomy" id="7116"/>
</organismHost>